<dbReference type="PROSITE" id="PS51371">
    <property type="entry name" value="CBS"/>
    <property type="match status" value="1"/>
</dbReference>
<name>A0A9D9DET7_9FIRM</name>
<reference evidence="3" key="1">
    <citation type="submission" date="2020-10" db="EMBL/GenBank/DDBJ databases">
        <authorList>
            <person name="Gilroy R."/>
        </authorList>
    </citation>
    <scope>NUCLEOTIDE SEQUENCE</scope>
    <source>
        <strain evidence="3">17113</strain>
    </source>
</reference>
<dbReference type="SUPFAM" id="SSF54631">
    <property type="entry name" value="CBS-domain pair"/>
    <property type="match status" value="1"/>
</dbReference>
<dbReference type="AlphaFoldDB" id="A0A9D9DET7"/>
<dbReference type="Gene3D" id="3.10.580.10">
    <property type="entry name" value="CBS-domain"/>
    <property type="match status" value="1"/>
</dbReference>
<dbReference type="Pfam" id="PF00571">
    <property type="entry name" value="CBS"/>
    <property type="match status" value="1"/>
</dbReference>
<reference evidence="3" key="2">
    <citation type="journal article" date="2021" name="PeerJ">
        <title>Extensive microbial diversity within the chicken gut microbiome revealed by metagenomics and culture.</title>
        <authorList>
            <person name="Gilroy R."/>
            <person name="Ravi A."/>
            <person name="Getino M."/>
            <person name="Pursley I."/>
            <person name="Horton D.L."/>
            <person name="Alikhan N.F."/>
            <person name="Baker D."/>
            <person name="Gharbi K."/>
            <person name="Hall N."/>
            <person name="Watson M."/>
            <person name="Adriaenssens E.M."/>
            <person name="Foster-Nyarko E."/>
            <person name="Jarju S."/>
            <person name="Secka A."/>
            <person name="Antonio M."/>
            <person name="Oren A."/>
            <person name="Chaudhuri R.R."/>
            <person name="La Ragione R."/>
            <person name="Hildebrand F."/>
            <person name="Pallen M.J."/>
        </authorList>
    </citation>
    <scope>NUCLEOTIDE SEQUENCE</scope>
    <source>
        <strain evidence="3">17113</strain>
    </source>
</reference>
<dbReference type="SMART" id="SM00116">
    <property type="entry name" value="CBS"/>
    <property type="match status" value="2"/>
</dbReference>
<dbReference type="InterPro" id="IPR000644">
    <property type="entry name" value="CBS_dom"/>
</dbReference>
<organism evidence="3 4">
    <name type="scientific">Candidatus Alloenteromonas pullistercoris</name>
    <dbReference type="NCBI Taxonomy" id="2840785"/>
    <lineage>
        <taxon>Bacteria</taxon>
        <taxon>Bacillati</taxon>
        <taxon>Bacillota</taxon>
        <taxon>Bacillota incertae sedis</taxon>
        <taxon>Candidatus Alloenteromonas</taxon>
    </lineage>
</organism>
<gene>
    <name evidence="3" type="ORF">IAC61_02930</name>
</gene>
<evidence type="ECO:0000256" key="1">
    <source>
        <dbReference type="PROSITE-ProRule" id="PRU00703"/>
    </source>
</evidence>
<accession>A0A9D9DET7</accession>
<keyword evidence="1" id="KW-0129">CBS domain</keyword>
<evidence type="ECO:0000313" key="4">
    <source>
        <dbReference type="Proteomes" id="UP000823634"/>
    </source>
</evidence>
<evidence type="ECO:0000259" key="2">
    <source>
        <dbReference type="PROSITE" id="PS51371"/>
    </source>
</evidence>
<dbReference type="Proteomes" id="UP000823634">
    <property type="component" value="Unassembled WGS sequence"/>
</dbReference>
<sequence length="136" mass="15166">MKAKELITPKSKITYLYADMTVEDAISRFAKSSFSMIPVLERESGRYLYSVTANDVLNFITSDKAGDFHCAPLSSLSLTRMIAPCLESVEIKAISDLIANQNYVPLVDASGVFKGLVTRRVLIFHLLGEMERKEGR</sequence>
<proteinExistence type="predicted"/>
<feature type="domain" description="CBS" evidence="2">
    <location>
        <begin position="7"/>
        <end position="68"/>
    </location>
</feature>
<protein>
    <submittedName>
        <fullName evidence="3">CBS domain-containing protein</fullName>
    </submittedName>
</protein>
<dbReference type="EMBL" id="JADINA010000019">
    <property type="protein sequence ID" value="MBO8426257.1"/>
    <property type="molecule type" value="Genomic_DNA"/>
</dbReference>
<evidence type="ECO:0000313" key="3">
    <source>
        <dbReference type="EMBL" id="MBO8426257.1"/>
    </source>
</evidence>
<dbReference type="InterPro" id="IPR046342">
    <property type="entry name" value="CBS_dom_sf"/>
</dbReference>
<comment type="caution">
    <text evidence="3">The sequence shown here is derived from an EMBL/GenBank/DDBJ whole genome shotgun (WGS) entry which is preliminary data.</text>
</comment>